<feature type="chain" id="PRO_5004732703" evidence="5">
    <location>
        <begin position="27"/>
        <end position="1073"/>
    </location>
</feature>
<accession>V5FJ40</accession>
<comment type="similarity">
    <text evidence="1">Belongs to the glycosyl hydrolase 13 family.</text>
</comment>
<dbReference type="InterPro" id="IPR017853">
    <property type="entry name" value="GH"/>
</dbReference>
<name>V5FJ40_9VIBR</name>
<proteinExistence type="inferred from homology"/>
<feature type="domain" description="Alpha-1,6-glucosidases pullulanase-type C-terminal" evidence="7">
    <location>
        <begin position="909"/>
        <end position="1072"/>
    </location>
</feature>
<sequence length="1073" mass="120880">MTALFSPFKGYFKLCFSSIIALSTLACSSGSSEQNTLTSATLSNPNIARIYFNEGQTSTEYTLHVWNTEACSGYQSDDTEWNYGLEPAGRDPDYGLYWDIPIEADASCVNFTPHSFDPTYQTSHLKLIFAKSPSAGAKVGYVFKDTNRVFYTPSKTLPKSSIALQGAKAHWITPSLILLPIETDQAQLVIAPKGGMSVNEQEDLIEGASITLALVETNEDSWKQQYPHLATQFKAYQIQHKESEHSIDHLIRGQIWVASYNQGDKDASNLSKLQSVTRVQTASLLDALYAEQTKDLQFGAVFNSETNTTTFRVWAPTAQQVKLIPFNQQMQADTPILMRRDYASGSWFVEYANLGHGDFYRYQVTLFHPSSAKIETVSVTDPYSLSLSTNSQHSQVVDVNHPRLKPAGWDELRAPIAQKNPVSFMIYETHIRDFSALDLSTIEAHRGKYLAFTDNNSLPVKHLKSLSRRGASHLHLLPVFDIATINEEITEIADINQPFKTLCQTNPQLLRHADFSLYCESSLTGIQVLQQLKNKDSSTTPLVQDLTGIIANNDSYNWGYDPFHYSTPEGSYATSANGMQRILEFRTMVAAIKSDIKMNVVMDVVYNHTHAAGLADKSVLDKIVPNYYHRLHPTTGEVEQSTCCANTAPERAMMEKLITDSILVWTKDYKIDAFRWDLMGHHPRSQILASLDAAKAINPDVYFYGEGWDFGEVANDKMFKQASQLNLYGTGIGSFSDRMRDAVRGGSPFDQSTQLRASQGFGNGAFVYPNEQNALSETQAKHLADLVRLGMAGNLRDYPMQDSKNRSITGAGLDYNNQPAGYAKDAWETINYVEKHDNQTLWDNLQYKAPFDADLNTRIRMHAVSLATVMYGQNVVFHHMGSELLRSKSMQRDSYNSGDWYNKVDFTKQSNNWNIGLPSADKDKSNWQTIESIYENTQGKVELSTRDMIKTERYFKEMMEIRASSPLFTLGDGREIIQRVKFHNTGSKQIPGLIIMSIDNRAPFENIDSERQRLLIVINARNDLQTINQLDMSQFKLHRYHQQLGPFSLSQGTELTDNIAIIPAWTAAIFEQR</sequence>
<comment type="caution">
    <text evidence="10">The sequence shown here is derived from an EMBL/GenBank/DDBJ whole genome shotgun (WGS) entry which is preliminary data.</text>
</comment>
<evidence type="ECO:0000259" key="9">
    <source>
        <dbReference type="Pfam" id="PF18494"/>
    </source>
</evidence>
<feature type="signal peptide" evidence="5">
    <location>
        <begin position="1"/>
        <end position="26"/>
    </location>
</feature>
<reference evidence="10 11" key="1">
    <citation type="submission" date="2013-10" db="EMBL/GenBank/DDBJ databases">
        <authorList>
            <person name="Ichikawa N."/>
            <person name="Kimura A."/>
            <person name="Ohji S."/>
            <person name="Hosoyama A."/>
            <person name="Fujita N."/>
        </authorList>
    </citation>
    <scope>NUCLEOTIDE SEQUENCE [LARGE SCALE GENOMIC DNA]</scope>
    <source>
        <strain evidence="10 11">NBRC 102217</strain>
    </source>
</reference>
<keyword evidence="3" id="KW-0378">Hydrolase</keyword>
<dbReference type="InterPro" id="IPR013783">
    <property type="entry name" value="Ig-like_fold"/>
</dbReference>
<dbReference type="InterPro" id="IPR005323">
    <property type="entry name" value="CBM41_pullulanase"/>
</dbReference>
<evidence type="ECO:0000256" key="4">
    <source>
        <dbReference type="ARBA" id="ARBA00023295"/>
    </source>
</evidence>
<dbReference type="SUPFAM" id="SSF49452">
    <property type="entry name" value="Starch-binding domain-like"/>
    <property type="match status" value="1"/>
</dbReference>
<dbReference type="Pfam" id="PF11852">
    <property type="entry name" value="Pullul_strch_C"/>
    <property type="match status" value="1"/>
</dbReference>
<evidence type="ECO:0000313" key="11">
    <source>
        <dbReference type="Proteomes" id="UP000017800"/>
    </source>
</evidence>
<dbReference type="CDD" id="cd10315">
    <property type="entry name" value="CBM41_pullulanase"/>
    <property type="match status" value="1"/>
</dbReference>
<dbReference type="InterPro" id="IPR024561">
    <property type="entry name" value="Pullul_strch_C"/>
</dbReference>
<dbReference type="GO" id="GO:0051060">
    <property type="term" value="F:pullulanase activity"/>
    <property type="evidence" value="ECO:0007669"/>
    <property type="project" value="InterPro"/>
</dbReference>
<evidence type="ECO:0000256" key="2">
    <source>
        <dbReference type="ARBA" id="ARBA00022729"/>
    </source>
</evidence>
<dbReference type="CDD" id="cd11341">
    <property type="entry name" value="AmyAc_Pullulanase_LD-like"/>
    <property type="match status" value="1"/>
</dbReference>
<dbReference type="InterPro" id="IPR041111">
    <property type="entry name" value="Pullulanase_Ins"/>
</dbReference>
<dbReference type="GO" id="GO:0005975">
    <property type="term" value="P:carbohydrate metabolic process"/>
    <property type="evidence" value="ECO:0007669"/>
    <property type="project" value="InterPro"/>
</dbReference>
<feature type="domain" description="Pullulanase Ins" evidence="9">
    <location>
        <begin position="482"/>
        <end position="556"/>
    </location>
</feature>
<dbReference type="InterPro" id="IPR011839">
    <property type="entry name" value="Pullul_strch"/>
</dbReference>
<dbReference type="GO" id="GO:0030246">
    <property type="term" value="F:carbohydrate binding"/>
    <property type="evidence" value="ECO:0007669"/>
    <property type="project" value="InterPro"/>
</dbReference>
<dbReference type="EMBL" id="BAUJ01000028">
    <property type="protein sequence ID" value="GAD89816.1"/>
    <property type="molecule type" value="Genomic_DNA"/>
</dbReference>
<dbReference type="SUPFAM" id="SSF51445">
    <property type="entry name" value="(Trans)glycosidases"/>
    <property type="match status" value="1"/>
</dbReference>
<feature type="domain" description="Glycoside hydrolase family 13 N-terminal" evidence="6">
    <location>
        <begin position="297"/>
        <end position="384"/>
    </location>
</feature>
<keyword evidence="4" id="KW-0326">Glycosidase</keyword>
<feature type="domain" description="Pullulanase N2" evidence="8">
    <location>
        <begin position="167"/>
        <end position="286"/>
    </location>
</feature>
<dbReference type="InterPro" id="IPR040671">
    <property type="entry name" value="Pullulanase_N2"/>
</dbReference>
<evidence type="ECO:0000256" key="3">
    <source>
        <dbReference type="ARBA" id="ARBA00022801"/>
    </source>
</evidence>
<evidence type="ECO:0000256" key="1">
    <source>
        <dbReference type="ARBA" id="ARBA00008061"/>
    </source>
</evidence>
<dbReference type="Gene3D" id="3.20.20.80">
    <property type="entry name" value="Glycosidases"/>
    <property type="match status" value="1"/>
</dbReference>
<evidence type="ECO:0000259" key="8">
    <source>
        <dbReference type="Pfam" id="PF17967"/>
    </source>
</evidence>
<organism evidence="10 11">
    <name type="scientific">Vibrio halioticoli NBRC 102217</name>
    <dbReference type="NCBI Taxonomy" id="1219072"/>
    <lineage>
        <taxon>Bacteria</taxon>
        <taxon>Pseudomonadati</taxon>
        <taxon>Pseudomonadota</taxon>
        <taxon>Gammaproteobacteria</taxon>
        <taxon>Vibrionales</taxon>
        <taxon>Vibrionaceae</taxon>
        <taxon>Vibrio</taxon>
    </lineage>
</organism>
<evidence type="ECO:0000256" key="5">
    <source>
        <dbReference type="SAM" id="SignalP"/>
    </source>
</evidence>
<dbReference type="RefSeq" id="WP_023404177.1">
    <property type="nucleotide sequence ID" value="NZ_BAUJ01000028.1"/>
</dbReference>
<dbReference type="Gene3D" id="2.60.40.1130">
    <property type="entry name" value="Rab geranylgeranyltransferase alpha-subunit, insert domain"/>
    <property type="match status" value="1"/>
</dbReference>
<dbReference type="InterPro" id="IPR013784">
    <property type="entry name" value="Carb-bd-like_fold"/>
</dbReference>
<dbReference type="Gene3D" id="2.60.40.1180">
    <property type="entry name" value="Golgi alpha-mannosidase II"/>
    <property type="match status" value="1"/>
</dbReference>
<dbReference type="Proteomes" id="UP000017800">
    <property type="component" value="Unassembled WGS sequence"/>
</dbReference>
<dbReference type="Gene3D" id="2.60.40.10">
    <property type="entry name" value="Immunoglobulins"/>
    <property type="match status" value="1"/>
</dbReference>
<evidence type="ECO:0000259" key="7">
    <source>
        <dbReference type="Pfam" id="PF11852"/>
    </source>
</evidence>
<dbReference type="InterPro" id="IPR014756">
    <property type="entry name" value="Ig_E-set"/>
</dbReference>
<dbReference type="AlphaFoldDB" id="V5FJ40"/>
<evidence type="ECO:0000313" key="10">
    <source>
        <dbReference type="EMBL" id="GAD89816.1"/>
    </source>
</evidence>
<dbReference type="Gene3D" id="2.60.40.1110">
    <property type="match status" value="1"/>
</dbReference>
<evidence type="ECO:0000259" key="6">
    <source>
        <dbReference type="Pfam" id="PF02922"/>
    </source>
</evidence>
<keyword evidence="2 5" id="KW-0732">Signal</keyword>
<dbReference type="NCBIfam" id="TIGR02103">
    <property type="entry name" value="pullul_strch"/>
    <property type="match status" value="1"/>
</dbReference>
<dbReference type="Pfam" id="PF17967">
    <property type="entry name" value="Pullulanase_N2"/>
    <property type="match status" value="1"/>
</dbReference>
<protein>
    <submittedName>
        <fullName evidence="10">Pullulanase</fullName>
    </submittedName>
</protein>
<reference evidence="10 11" key="2">
    <citation type="submission" date="2013-11" db="EMBL/GenBank/DDBJ databases">
        <title>Whole genome shotgun sequence of Vibrio halioticoli NBRC 102217.</title>
        <authorList>
            <person name="Isaki S."/>
            <person name="Kimura A."/>
            <person name="Ohji S."/>
            <person name="Hosoyama A."/>
            <person name="Fujita N."/>
            <person name="Hashimoto M."/>
            <person name="Hosoyama Y."/>
            <person name="Yamazoe A."/>
        </authorList>
    </citation>
    <scope>NUCLEOTIDE SEQUENCE [LARGE SCALE GENOMIC DNA]</scope>
    <source>
        <strain evidence="10 11">NBRC 102217</strain>
    </source>
</reference>
<dbReference type="CDD" id="cd02860">
    <property type="entry name" value="E_set_Pullulanase"/>
    <property type="match status" value="1"/>
</dbReference>
<gene>
    <name evidence="10" type="primary">pulA</name>
    <name evidence="10" type="ORF">VHA01S_028_00150</name>
</gene>
<keyword evidence="11" id="KW-1185">Reference proteome</keyword>
<dbReference type="OrthoDB" id="3236218at2"/>
<dbReference type="SUPFAM" id="SSF81296">
    <property type="entry name" value="E set domains"/>
    <property type="match status" value="2"/>
</dbReference>
<dbReference type="Pfam" id="PF18494">
    <property type="entry name" value="Pullulanase_Ins"/>
    <property type="match status" value="1"/>
</dbReference>
<dbReference type="PANTHER" id="PTHR43002">
    <property type="entry name" value="GLYCOGEN DEBRANCHING ENZYME"/>
    <property type="match status" value="1"/>
</dbReference>
<dbReference type="SUPFAM" id="SSF51011">
    <property type="entry name" value="Glycosyl hydrolase domain"/>
    <property type="match status" value="1"/>
</dbReference>
<dbReference type="eggNOG" id="COG1523">
    <property type="taxonomic scope" value="Bacteria"/>
</dbReference>
<dbReference type="InterPro" id="IPR004193">
    <property type="entry name" value="Glyco_hydro_13_N"/>
</dbReference>
<dbReference type="Pfam" id="PF02922">
    <property type="entry name" value="CBM_48"/>
    <property type="match status" value="1"/>
</dbReference>
<dbReference type="InterPro" id="IPR013780">
    <property type="entry name" value="Glyco_hydro_b"/>
</dbReference>